<evidence type="ECO:0000256" key="1">
    <source>
        <dbReference type="SAM" id="MobiDB-lite"/>
    </source>
</evidence>
<sequence length="183" mass="18884">MRKGLAISAVLASLVLAGCSGGSDETGPTTDASAPPSEPTATQSARTAPAKSLDIDRCSIVSQAQAKQLGADQQPRERDSNGTPGCNYDLGTSGAGFMVFLAADKAETMQKFADARRSNVKMIDIGGYPAARVGTNKTNCLLSLDISDKGSLYVNTLVPSGTPNPCDLSMQFAEAALQNLPNA</sequence>
<dbReference type="Pfam" id="PF12079">
    <property type="entry name" value="DUF3558"/>
    <property type="match status" value="1"/>
</dbReference>
<organism evidence="3 4">
    <name type="scientific">Saccharopolyspora phatthalungensis</name>
    <dbReference type="NCBI Taxonomy" id="664693"/>
    <lineage>
        <taxon>Bacteria</taxon>
        <taxon>Bacillati</taxon>
        <taxon>Actinomycetota</taxon>
        <taxon>Actinomycetes</taxon>
        <taxon>Pseudonocardiales</taxon>
        <taxon>Pseudonocardiaceae</taxon>
        <taxon>Saccharopolyspora</taxon>
    </lineage>
</organism>
<dbReference type="EMBL" id="JACHIW010000001">
    <property type="protein sequence ID" value="MBB5152738.1"/>
    <property type="molecule type" value="Genomic_DNA"/>
</dbReference>
<dbReference type="RefSeq" id="WP_246470630.1">
    <property type="nucleotide sequence ID" value="NZ_JACHIW010000001.1"/>
</dbReference>
<feature type="region of interest" description="Disordered" evidence="1">
    <location>
        <begin position="21"/>
        <end position="52"/>
    </location>
</feature>
<keyword evidence="2" id="KW-0732">Signal</keyword>
<feature type="region of interest" description="Disordered" evidence="1">
    <location>
        <begin position="64"/>
        <end position="87"/>
    </location>
</feature>
<evidence type="ECO:0008006" key="5">
    <source>
        <dbReference type="Google" id="ProtNLM"/>
    </source>
</evidence>
<dbReference type="PROSITE" id="PS51257">
    <property type="entry name" value="PROKAR_LIPOPROTEIN"/>
    <property type="match status" value="1"/>
</dbReference>
<reference evidence="3 4" key="1">
    <citation type="submission" date="2020-08" db="EMBL/GenBank/DDBJ databases">
        <title>Sequencing the genomes of 1000 actinobacteria strains.</title>
        <authorList>
            <person name="Klenk H.-P."/>
        </authorList>
    </citation>
    <scope>NUCLEOTIDE SEQUENCE [LARGE SCALE GENOMIC DNA]</scope>
    <source>
        <strain evidence="3 4">DSM 45584</strain>
    </source>
</reference>
<proteinExistence type="predicted"/>
<feature type="signal peptide" evidence="2">
    <location>
        <begin position="1"/>
        <end position="22"/>
    </location>
</feature>
<comment type="caution">
    <text evidence="3">The sequence shown here is derived from an EMBL/GenBank/DDBJ whole genome shotgun (WGS) entry which is preliminary data.</text>
</comment>
<protein>
    <recommendedName>
        <fullName evidence="5">DUF3558 domain-containing protein</fullName>
    </recommendedName>
</protein>
<keyword evidence="4" id="KW-1185">Reference proteome</keyword>
<accession>A0A840Q1S5</accession>
<evidence type="ECO:0000313" key="4">
    <source>
        <dbReference type="Proteomes" id="UP000584374"/>
    </source>
</evidence>
<evidence type="ECO:0000256" key="2">
    <source>
        <dbReference type="SAM" id="SignalP"/>
    </source>
</evidence>
<dbReference type="Proteomes" id="UP000584374">
    <property type="component" value="Unassembled WGS sequence"/>
</dbReference>
<dbReference type="InterPro" id="IPR024520">
    <property type="entry name" value="DUF3558"/>
</dbReference>
<name>A0A840Q1S5_9PSEU</name>
<gene>
    <name evidence="3" type="ORF">BJ970_000272</name>
</gene>
<evidence type="ECO:0000313" key="3">
    <source>
        <dbReference type="EMBL" id="MBB5152738.1"/>
    </source>
</evidence>
<feature type="chain" id="PRO_5032622552" description="DUF3558 domain-containing protein" evidence="2">
    <location>
        <begin position="23"/>
        <end position="183"/>
    </location>
</feature>
<dbReference type="AlphaFoldDB" id="A0A840Q1S5"/>